<feature type="region of interest" description="Disordered" evidence="2">
    <location>
        <begin position="172"/>
        <end position="214"/>
    </location>
</feature>
<keyword evidence="1" id="KW-0833">Ubl conjugation pathway</keyword>
<dbReference type="SMART" id="SM00212">
    <property type="entry name" value="UBCc"/>
    <property type="match status" value="1"/>
</dbReference>
<gene>
    <name evidence="4" type="primary">UBC6</name>
    <name evidence="4" type="ORF">MCAP1_001388</name>
</gene>
<dbReference type="Pfam" id="PF00179">
    <property type="entry name" value="UQ_con"/>
    <property type="match status" value="1"/>
</dbReference>
<dbReference type="EMBL" id="CP119910">
    <property type="protein sequence ID" value="WFD19165.1"/>
    <property type="molecule type" value="Genomic_DNA"/>
</dbReference>
<dbReference type="Gene3D" id="3.10.110.10">
    <property type="entry name" value="Ubiquitin Conjugating Enzyme"/>
    <property type="match status" value="1"/>
</dbReference>
<accession>A0AAF0IZM2</accession>
<reference evidence="4" key="1">
    <citation type="submission" date="2023-03" db="EMBL/GenBank/DDBJ databases">
        <title>Mating type loci evolution in Malassezia.</title>
        <authorList>
            <person name="Coelho M.A."/>
        </authorList>
    </citation>
    <scope>NUCLEOTIDE SEQUENCE</scope>
    <source>
        <strain evidence="4">CBS 10434</strain>
    </source>
</reference>
<dbReference type="Proteomes" id="UP001220961">
    <property type="component" value="Chromosome 3"/>
</dbReference>
<keyword evidence="4" id="KW-0808">Transferase</keyword>
<dbReference type="InterPro" id="IPR016135">
    <property type="entry name" value="UBQ-conjugating_enzyme/RWD"/>
</dbReference>
<dbReference type="SUPFAM" id="SSF54495">
    <property type="entry name" value="UBC-like"/>
    <property type="match status" value="1"/>
</dbReference>
<evidence type="ECO:0000313" key="4">
    <source>
        <dbReference type="EMBL" id="WFD19165.1"/>
    </source>
</evidence>
<name>A0AAF0IZM2_9BASI</name>
<dbReference type="PROSITE" id="PS50127">
    <property type="entry name" value="UBC_2"/>
    <property type="match status" value="1"/>
</dbReference>
<evidence type="ECO:0000313" key="5">
    <source>
        <dbReference type="Proteomes" id="UP001220961"/>
    </source>
</evidence>
<feature type="domain" description="UBC core" evidence="3">
    <location>
        <begin position="5"/>
        <end position="170"/>
    </location>
</feature>
<dbReference type="InterPro" id="IPR000608">
    <property type="entry name" value="UBC"/>
</dbReference>
<dbReference type="GO" id="GO:0061631">
    <property type="term" value="F:ubiquitin conjugating enzyme activity"/>
    <property type="evidence" value="ECO:0007669"/>
    <property type="project" value="UniProtKB-EC"/>
</dbReference>
<dbReference type="EC" id="2.3.2.23" evidence="4"/>
<dbReference type="AlphaFoldDB" id="A0AAF0IZM2"/>
<dbReference type="PANTHER" id="PTHR24067">
    <property type="entry name" value="UBIQUITIN-CONJUGATING ENZYME E2"/>
    <property type="match status" value="1"/>
</dbReference>
<dbReference type="InterPro" id="IPR050113">
    <property type="entry name" value="Ub_conjugating_enzyme"/>
</dbReference>
<evidence type="ECO:0000256" key="2">
    <source>
        <dbReference type="SAM" id="MobiDB-lite"/>
    </source>
</evidence>
<evidence type="ECO:0000256" key="1">
    <source>
        <dbReference type="ARBA" id="ARBA00022786"/>
    </source>
</evidence>
<protein>
    <submittedName>
        <fullName evidence="4">E2 ubiquitin-conjugating enzyme</fullName>
        <ecNumber evidence="4">2.3.2.23</ecNumber>
    </submittedName>
</protein>
<organism evidence="4 5">
    <name type="scientific">Malassezia caprae</name>
    <dbReference type="NCBI Taxonomy" id="1381934"/>
    <lineage>
        <taxon>Eukaryota</taxon>
        <taxon>Fungi</taxon>
        <taxon>Dikarya</taxon>
        <taxon>Basidiomycota</taxon>
        <taxon>Ustilaginomycotina</taxon>
        <taxon>Malasseziomycetes</taxon>
        <taxon>Malasseziales</taxon>
        <taxon>Malasseziaceae</taxon>
        <taxon>Malassezia</taxon>
    </lineage>
</organism>
<keyword evidence="4" id="KW-0012">Acyltransferase</keyword>
<evidence type="ECO:0000259" key="3">
    <source>
        <dbReference type="PROSITE" id="PS50127"/>
    </source>
</evidence>
<sequence length="246" mass="27109">MISKAAAKRLGKEASLMEKDAPPLCYARPRDDDLLEWHFILRGPPGTPYEGGEYWGQLLFPEDYPFKPPGIKLQTPSGRFEPDTKICTSMSDYHPGSWNPAWSVASMYVPVTYISLIGLLSFMCTDEMTAGSVMATQRERRLLAAKSHAFNISQRRFAQLFPDYMGPMPRDLPNMSRPANVASSPAPPRSETPAQPEAPTAHADAGRVPEPAAPEPQWSVKHVAISALVVLTGLFAVKLVEMLKAK</sequence>
<proteinExistence type="predicted"/>
<keyword evidence="5" id="KW-1185">Reference proteome</keyword>
<dbReference type="CDD" id="cd23799">
    <property type="entry name" value="UBCc_UBE2J"/>
    <property type="match status" value="1"/>
</dbReference>